<dbReference type="Proteomes" id="UP000768462">
    <property type="component" value="Unassembled WGS sequence"/>
</dbReference>
<dbReference type="InterPro" id="IPR017695">
    <property type="entry name" value="Se-dep_Mo_hydrolase_YqeB"/>
</dbReference>
<accession>A0A927W9Q1</accession>
<dbReference type="EMBL" id="SVCM01000138">
    <property type="protein sequence ID" value="MBE6060874.1"/>
    <property type="molecule type" value="Genomic_DNA"/>
</dbReference>
<name>A0A927W9Q1_9CLOT</name>
<organism evidence="1 2">
    <name type="scientific">Clostridium sulfidigenes</name>
    <dbReference type="NCBI Taxonomy" id="318464"/>
    <lineage>
        <taxon>Bacteria</taxon>
        <taxon>Bacillati</taxon>
        <taxon>Bacillota</taxon>
        <taxon>Clostridia</taxon>
        <taxon>Eubacteriales</taxon>
        <taxon>Clostridiaceae</taxon>
        <taxon>Clostridium</taxon>
    </lineage>
</organism>
<evidence type="ECO:0000313" key="1">
    <source>
        <dbReference type="EMBL" id="MBE6060874.1"/>
    </source>
</evidence>
<dbReference type="NCBIfam" id="TIGR03309">
    <property type="entry name" value="matur_yqeB"/>
    <property type="match status" value="1"/>
</dbReference>
<protein>
    <submittedName>
        <fullName evidence="1">EF2563 family selenium-dependent molybdenum hydroxylase system protein</fullName>
    </submittedName>
</protein>
<sequence length="273" mass="29671">MINNRIIVRGGGDIASGTIQKLHRSGFKVLVLEIEIPSSIRRSVSFSEAVFDGETTIEGMKGVLVKTYDEILEAWDMGYIPVAVDRYGKLIETVRPIAVVDAILAKKNLGTTIDMAPITIALGPGFKAGIDVNVVVETMRGHSLGRLIFDGYALEDTGVPGSICGYAKERVIYSSYEGKIKNIRQIGDIVKANETIALIDDLEVKAKIDGVLRGIIRDNTYVTKGLKIADVDPRHDEISNCNTISDKSRTIGGSVLEGILYFQSIIPFLSVAN</sequence>
<gene>
    <name evidence="1" type="ORF">E7215_11980</name>
</gene>
<dbReference type="AlphaFoldDB" id="A0A927W9Q1"/>
<reference evidence="1" key="1">
    <citation type="submission" date="2019-04" db="EMBL/GenBank/DDBJ databases">
        <title>Evolution of Biomass-Degrading Anaerobic Consortia Revealed by Metagenomics.</title>
        <authorList>
            <person name="Peng X."/>
        </authorList>
    </citation>
    <scope>NUCLEOTIDE SEQUENCE</scope>
    <source>
        <strain evidence="1">SIG254</strain>
    </source>
</reference>
<evidence type="ECO:0000313" key="2">
    <source>
        <dbReference type="Proteomes" id="UP000768462"/>
    </source>
</evidence>
<comment type="caution">
    <text evidence="1">The sequence shown here is derived from an EMBL/GenBank/DDBJ whole genome shotgun (WGS) entry which is preliminary data.</text>
</comment>
<proteinExistence type="predicted"/>